<name>A0A543GDH2_9PSEU</name>
<keyword evidence="2" id="KW-0238">DNA-binding</keyword>
<dbReference type="Pfam" id="PF00239">
    <property type="entry name" value="Resolvase"/>
    <property type="match status" value="1"/>
</dbReference>
<evidence type="ECO:0000256" key="6">
    <source>
        <dbReference type="SAM" id="MobiDB-lite"/>
    </source>
</evidence>
<dbReference type="Pfam" id="PF07508">
    <property type="entry name" value="Recombinase"/>
    <property type="match status" value="1"/>
</dbReference>
<evidence type="ECO:0000313" key="10">
    <source>
        <dbReference type="Proteomes" id="UP000319818"/>
    </source>
</evidence>
<dbReference type="PANTHER" id="PTHR30461">
    <property type="entry name" value="DNA-INVERTASE FROM LAMBDOID PROPHAGE"/>
    <property type="match status" value="1"/>
</dbReference>
<keyword evidence="10" id="KW-1185">Reference proteome</keyword>
<dbReference type="InterPro" id="IPR038109">
    <property type="entry name" value="DNA_bind_recomb_sf"/>
</dbReference>
<dbReference type="InterPro" id="IPR036162">
    <property type="entry name" value="Resolvase-like_N_sf"/>
</dbReference>
<dbReference type="Gene3D" id="3.40.50.1390">
    <property type="entry name" value="Resolvase, N-terminal catalytic domain"/>
    <property type="match status" value="1"/>
</dbReference>
<evidence type="ECO:0000259" key="7">
    <source>
        <dbReference type="PROSITE" id="PS51736"/>
    </source>
</evidence>
<gene>
    <name evidence="9" type="ORF">FB388_1469</name>
</gene>
<dbReference type="CDD" id="cd00338">
    <property type="entry name" value="Ser_Recombinase"/>
    <property type="match status" value="1"/>
</dbReference>
<dbReference type="InterPro" id="IPR006118">
    <property type="entry name" value="Recombinase_CS"/>
</dbReference>
<dbReference type="PROSITE" id="PS51736">
    <property type="entry name" value="RECOMBINASES_3"/>
    <property type="match status" value="1"/>
</dbReference>
<dbReference type="SUPFAM" id="SSF53041">
    <property type="entry name" value="Resolvase-like"/>
    <property type="match status" value="1"/>
</dbReference>
<dbReference type="PROSITE" id="PS00397">
    <property type="entry name" value="RECOMBINASES_1"/>
    <property type="match status" value="1"/>
</dbReference>
<dbReference type="AlphaFoldDB" id="A0A543GDH2"/>
<dbReference type="Gene3D" id="3.90.1750.20">
    <property type="entry name" value="Putative Large Serine Recombinase, Chain B, Domain 2"/>
    <property type="match status" value="1"/>
</dbReference>
<keyword evidence="3" id="KW-0233">DNA recombination</keyword>
<accession>A0A543GDH2</accession>
<dbReference type="GO" id="GO:0000150">
    <property type="term" value="F:DNA strand exchange activity"/>
    <property type="evidence" value="ECO:0007669"/>
    <property type="project" value="InterPro"/>
</dbReference>
<protein>
    <submittedName>
        <fullName evidence="9">DNA invertase Pin-like site-specific DNA recombinase</fullName>
    </submittedName>
</protein>
<comment type="caution">
    <text evidence="9">The sequence shown here is derived from an EMBL/GenBank/DDBJ whole genome shotgun (WGS) entry which is preliminary data.</text>
</comment>
<evidence type="ECO:0000256" key="3">
    <source>
        <dbReference type="ARBA" id="ARBA00023172"/>
    </source>
</evidence>
<dbReference type="PROSITE" id="PS51737">
    <property type="entry name" value="RECOMBINASE_DNA_BIND"/>
    <property type="match status" value="1"/>
</dbReference>
<feature type="domain" description="Resolvase/invertase-type recombinase catalytic" evidence="7">
    <location>
        <begin position="38"/>
        <end position="188"/>
    </location>
</feature>
<evidence type="ECO:0000256" key="2">
    <source>
        <dbReference type="ARBA" id="ARBA00023125"/>
    </source>
</evidence>
<organism evidence="9 10">
    <name type="scientific">Pseudonocardia cypriaca</name>
    <dbReference type="NCBI Taxonomy" id="882449"/>
    <lineage>
        <taxon>Bacteria</taxon>
        <taxon>Bacillati</taxon>
        <taxon>Actinomycetota</taxon>
        <taxon>Actinomycetes</taxon>
        <taxon>Pseudonocardiales</taxon>
        <taxon>Pseudonocardiaceae</taxon>
        <taxon>Pseudonocardia</taxon>
    </lineage>
</organism>
<evidence type="ECO:0000313" key="9">
    <source>
        <dbReference type="EMBL" id="TQM44107.1"/>
    </source>
</evidence>
<proteinExistence type="predicted"/>
<sequence length="266" mass="28679">MPTRTPPRTPTSRPGGTRAATRPRSTASGSARPLLGVLLIAYVRVSTERQAERFGPAAQRAAIREWAKATGARIARFVEDATSGALSEREGLGEVLAEIRAGTVAGVVVARLDRFSRDMLVQEHLMSDVWGLGGEVYSTAPDENNLRDDPDDPSRKLIRRMLGAVVEYDREMTLLRLRNGRRAKAKAGGFAYGSPPFGYTAVNGKLRRSKDEQATLRQMLALAADGASTRAIADQLNAAGRPAKRGGPWSSAAVARVLRTNTRKAS</sequence>
<evidence type="ECO:0000256" key="1">
    <source>
        <dbReference type="ARBA" id="ARBA00022908"/>
    </source>
</evidence>
<evidence type="ECO:0000256" key="5">
    <source>
        <dbReference type="PROSITE-ProRule" id="PRU10137"/>
    </source>
</evidence>
<feature type="domain" description="Recombinase" evidence="8">
    <location>
        <begin position="196"/>
        <end position="266"/>
    </location>
</feature>
<feature type="region of interest" description="Disordered" evidence="6">
    <location>
        <begin position="1"/>
        <end position="29"/>
    </location>
</feature>
<dbReference type="GO" id="GO:0003677">
    <property type="term" value="F:DNA binding"/>
    <property type="evidence" value="ECO:0007669"/>
    <property type="project" value="UniProtKB-KW"/>
</dbReference>
<evidence type="ECO:0000256" key="4">
    <source>
        <dbReference type="PIRSR" id="PIRSR606118-50"/>
    </source>
</evidence>
<dbReference type="EMBL" id="VFPH01000001">
    <property type="protein sequence ID" value="TQM44107.1"/>
    <property type="molecule type" value="Genomic_DNA"/>
</dbReference>
<dbReference type="SMART" id="SM00857">
    <property type="entry name" value="Resolvase"/>
    <property type="match status" value="1"/>
</dbReference>
<dbReference type="PANTHER" id="PTHR30461:SF23">
    <property type="entry name" value="DNA RECOMBINASE-RELATED"/>
    <property type="match status" value="1"/>
</dbReference>
<dbReference type="GO" id="GO:0015074">
    <property type="term" value="P:DNA integration"/>
    <property type="evidence" value="ECO:0007669"/>
    <property type="project" value="UniProtKB-KW"/>
</dbReference>
<feature type="active site" description="O-(5'-phospho-DNA)-serine intermediate" evidence="4 5">
    <location>
        <position position="46"/>
    </location>
</feature>
<keyword evidence="1" id="KW-0229">DNA integration</keyword>
<dbReference type="Proteomes" id="UP000319818">
    <property type="component" value="Unassembled WGS sequence"/>
</dbReference>
<evidence type="ECO:0000259" key="8">
    <source>
        <dbReference type="PROSITE" id="PS51737"/>
    </source>
</evidence>
<dbReference type="InterPro" id="IPR006119">
    <property type="entry name" value="Resolv_N"/>
</dbReference>
<dbReference type="InterPro" id="IPR050639">
    <property type="entry name" value="SSR_resolvase"/>
</dbReference>
<dbReference type="InterPro" id="IPR011109">
    <property type="entry name" value="DNA_bind_recombinase_dom"/>
</dbReference>
<reference evidence="9 10" key="1">
    <citation type="submission" date="2019-06" db="EMBL/GenBank/DDBJ databases">
        <title>Sequencing the genomes of 1000 actinobacteria strains.</title>
        <authorList>
            <person name="Klenk H.-P."/>
        </authorList>
    </citation>
    <scope>NUCLEOTIDE SEQUENCE [LARGE SCALE GENOMIC DNA]</scope>
    <source>
        <strain evidence="9 10">DSM 45511</strain>
    </source>
</reference>